<organism evidence="14 15">
    <name type="scientific">Methylophilales bacterium HTCC2181</name>
    <dbReference type="NCBI Taxonomy" id="383631"/>
    <lineage>
        <taxon>Bacteria</taxon>
        <taxon>Pseudomonadati</taxon>
        <taxon>Pseudomonadota</taxon>
        <taxon>Betaproteobacteria</taxon>
        <taxon>Nitrosomonadales</taxon>
        <taxon>OM43 clade</taxon>
    </lineage>
</organism>
<dbReference type="Pfam" id="PF00215">
    <property type="entry name" value="OMPdecase"/>
    <property type="match status" value="1"/>
</dbReference>
<comment type="catalytic activity">
    <reaction evidence="7 9 12">
        <text>orotidine 5'-phosphate + H(+) = UMP + CO2</text>
        <dbReference type="Rhea" id="RHEA:11596"/>
        <dbReference type="ChEBI" id="CHEBI:15378"/>
        <dbReference type="ChEBI" id="CHEBI:16526"/>
        <dbReference type="ChEBI" id="CHEBI:57538"/>
        <dbReference type="ChEBI" id="CHEBI:57865"/>
        <dbReference type="EC" id="4.1.1.23"/>
    </reaction>
</comment>
<dbReference type="CDD" id="cd04725">
    <property type="entry name" value="OMP_decarboxylase_like"/>
    <property type="match status" value="1"/>
</dbReference>
<dbReference type="InterPro" id="IPR018089">
    <property type="entry name" value="OMPdecase_AS"/>
</dbReference>
<dbReference type="HAMAP" id="MF_01200_B">
    <property type="entry name" value="OMPdecase_type1_B"/>
    <property type="match status" value="1"/>
</dbReference>
<dbReference type="GO" id="GO:0044205">
    <property type="term" value="P:'de novo' UMP biosynthetic process"/>
    <property type="evidence" value="ECO:0007669"/>
    <property type="project" value="UniProtKB-UniRule"/>
</dbReference>
<feature type="active site" description="For OMPdecase activity" evidence="10">
    <location>
        <position position="63"/>
    </location>
</feature>
<dbReference type="NCBIfam" id="TIGR01740">
    <property type="entry name" value="pyrF"/>
    <property type="match status" value="1"/>
</dbReference>
<accession>A0P6D9</accession>
<gene>
    <name evidence="9" type="primary">pyrF</name>
    <name evidence="14" type="ORF">MB2181_03460</name>
</gene>
<protein>
    <recommendedName>
        <fullName evidence="9">Orotidine 5'-phosphate decarboxylase</fullName>
        <ecNumber evidence="9">4.1.1.23</ecNumber>
    </recommendedName>
    <alternativeName>
        <fullName evidence="9">OMP decarboxylase</fullName>
        <shortName evidence="9">OMPDCase</shortName>
        <shortName evidence="9">OMPdecase</shortName>
    </alternativeName>
</protein>
<dbReference type="SMART" id="SM00934">
    <property type="entry name" value="OMPdecase"/>
    <property type="match status" value="1"/>
</dbReference>
<dbReference type="PANTHER" id="PTHR32119">
    <property type="entry name" value="OROTIDINE 5'-PHOSPHATE DECARBOXYLASE"/>
    <property type="match status" value="1"/>
</dbReference>
<feature type="binding site" evidence="9 11">
    <location>
        <position position="12"/>
    </location>
    <ligand>
        <name>substrate</name>
    </ligand>
</feature>
<feature type="binding site" evidence="9 11">
    <location>
        <position position="190"/>
    </location>
    <ligand>
        <name>substrate</name>
    </ligand>
</feature>
<name>A0P6D9_9PROT</name>
<feature type="domain" description="Orotidine 5'-phosphate decarboxylase" evidence="13">
    <location>
        <begin position="6"/>
        <end position="226"/>
    </location>
</feature>
<dbReference type="PROSITE" id="PS00156">
    <property type="entry name" value="OMPDECASE"/>
    <property type="match status" value="1"/>
</dbReference>
<comment type="subunit">
    <text evidence="3 9">Homodimer.</text>
</comment>
<proteinExistence type="inferred from homology"/>
<keyword evidence="15" id="KW-1185">Reference proteome</keyword>
<evidence type="ECO:0000256" key="11">
    <source>
        <dbReference type="PIRSR" id="PIRSR614732-2"/>
    </source>
</evidence>
<dbReference type="FunFam" id="3.20.20.70:FF:000015">
    <property type="entry name" value="Orotidine 5'-phosphate decarboxylase"/>
    <property type="match status" value="1"/>
</dbReference>
<dbReference type="InterPro" id="IPR001754">
    <property type="entry name" value="OMPdeCOase_dom"/>
</dbReference>
<dbReference type="PANTHER" id="PTHR32119:SF2">
    <property type="entry name" value="OROTIDINE 5'-PHOSPHATE DECARBOXYLASE"/>
    <property type="match status" value="1"/>
</dbReference>
<dbReference type="InterPro" id="IPR013785">
    <property type="entry name" value="Aldolase_TIM"/>
</dbReference>
<dbReference type="Gene3D" id="3.20.20.70">
    <property type="entry name" value="Aldolase class I"/>
    <property type="match status" value="1"/>
</dbReference>
<evidence type="ECO:0000256" key="7">
    <source>
        <dbReference type="ARBA" id="ARBA00049157"/>
    </source>
</evidence>
<evidence type="ECO:0000256" key="5">
    <source>
        <dbReference type="ARBA" id="ARBA00022975"/>
    </source>
</evidence>
<comment type="function">
    <text evidence="1 9">Catalyzes the decarboxylation of orotidine 5'-monophosphate (OMP) to uridine 5'-monophosphate (UMP).</text>
</comment>
<evidence type="ECO:0000256" key="9">
    <source>
        <dbReference type="HAMAP-Rule" id="MF_01200"/>
    </source>
</evidence>
<evidence type="ECO:0000256" key="12">
    <source>
        <dbReference type="RuleBase" id="RU000512"/>
    </source>
</evidence>
<feature type="active site" description="For OMPdecase activity" evidence="10">
    <location>
        <position position="61"/>
    </location>
</feature>
<feature type="binding site" evidence="9 11">
    <location>
        <position position="211"/>
    </location>
    <ligand>
        <name>substrate</name>
    </ligand>
</feature>
<evidence type="ECO:0000256" key="8">
    <source>
        <dbReference type="ARBA" id="ARBA00061012"/>
    </source>
</evidence>
<dbReference type="EMBL" id="AAUX01000001">
    <property type="protein sequence ID" value="EAV47099.1"/>
    <property type="molecule type" value="Genomic_DNA"/>
</dbReference>
<feature type="binding site" evidence="9 11">
    <location>
        <position position="210"/>
    </location>
    <ligand>
        <name>substrate</name>
    </ligand>
</feature>
<dbReference type="InterPro" id="IPR011060">
    <property type="entry name" value="RibuloseP-bd_barrel"/>
</dbReference>
<feature type="binding site" evidence="9">
    <location>
        <begin position="61"/>
        <end position="70"/>
    </location>
    <ligand>
        <name>substrate</name>
    </ligand>
</feature>
<evidence type="ECO:0000256" key="1">
    <source>
        <dbReference type="ARBA" id="ARBA00002356"/>
    </source>
</evidence>
<comment type="caution">
    <text evidence="14">The sequence shown here is derived from an EMBL/GenBank/DDBJ whole genome shotgun (WGS) entry which is preliminary data.</text>
</comment>
<keyword evidence="4 9" id="KW-0210">Decarboxylase</keyword>
<feature type="binding site" evidence="9 11">
    <location>
        <position position="120"/>
    </location>
    <ligand>
        <name>substrate</name>
    </ligand>
</feature>
<feature type="active site" description="Proton donor" evidence="9">
    <location>
        <position position="63"/>
    </location>
</feature>
<dbReference type="OrthoDB" id="9806203at2"/>
<comment type="similarity">
    <text evidence="8 9">Belongs to the OMP decarboxylase family. Type 1 subfamily.</text>
</comment>
<dbReference type="AlphaFoldDB" id="A0P6D9"/>
<evidence type="ECO:0000256" key="4">
    <source>
        <dbReference type="ARBA" id="ARBA00022793"/>
    </source>
</evidence>
<dbReference type="GO" id="GO:0005829">
    <property type="term" value="C:cytosol"/>
    <property type="evidence" value="ECO:0007669"/>
    <property type="project" value="TreeGrafter"/>
</dbReference>
<feature type="active site" description="For OMPdecase activity" evidence="10">
    <location>
        <position position="66"/>
    </location>
</feature>
<feature type="binding site" evidence="9 11">
    <location>
        <position position="181"/>
    </location>
    <ligand>
        <name>substrate</name>
    </ligand>
</feature>
<evidence type="ECO:0000313" key="15">
    <source>
        <dbReference type="Proteomes" id="UP000054262"/>
    </source>
</evidence>
<dbReference type="InterPro" id="IPR047596">
    <property type="entry name" value="OMPdecase_bac"/>
</dbReference>
<dbReference type="InterPro" id="IPR014732">
    <property type="entry name" value="OMPdecase"/>
</dbReference>
<comment type="pathway">
    <text evidence="2 9 12">Pyrimidine metabolism; UMP biosynthesis via de novo pathway; UMP from orotate: step 2/2.</text>
</comment>
<evidence type="ECO:0000256" key="3">
    <source>
        <dbReference type="ARBA" id="ARBA00011738"/>
    </source>
</evidence>
<evidence type="ECO:0000256" key="2">
    <source>
        <dbReference type="ARBA" id="ARBA00004861"/>
    </source>
</evidence>
<evidence type="ECO:0000259" key="13">
    <source>
        <dbReference type="SMART" id="SM00934"/>
    </source>
</evidence>
<evidence type="ECO:0000313" key="14">
    <source>
        <dbReference type="EMBL" id="EAV47099.1"/>
    </source>
</evidence>
<dbReference type="GO" id="GO:0004590">
    <property type="term" value="F:orotidine-5'-phosphate decarboxylase activity"/>
    <property type="evidence" value="ECO:0007669"/>
    <property type="project" value="UniProtKB-UniRule"/>
</dbReference>
<reference evidence="14 15" key="1">
    <citation type="submission" date="2006-11" db="EMBL/GenBank/DDBJ databases">
        <authorList>
            <person name="Giovannoni S."/>
            <person name="Vergin K."/>
            <person name="Ferriera S."/>
            <person name="Johnson J."/>
            <person name="Kravitz S."/>
            <person name="Beeson K."/>
            <person name="Sutton G."/>
            <person name="Rogers Y.-H."/>
            <person name="Friedman R."/>
            <person name="Frazier M."/>
            <person name="Venter J.C."/>
        </authorList>
    </citation>
    <scope>NUCLEOTIDE SEQUENCE [LARGE SCALE GENOMIC DNA]</scope>
    <source>
        <strain evidence="14 15">HTCC2181</strain>
    </source>
</reference>
<sequence>MINNIKIFVALDYSDETSACRLINLLSPSDCGVKIGKELFTAAGPKIVEYAQKKGFEVFLDLKYHDIPNTVKKACQSAARLGVYMVNVHALGGSEMMIAAKEGLTQSKAKPLLIGVTLLTSHDQKNLHEMGVTKNLEDEIAHLATNVAKCGLDGVVCSANDIKFLKPSLPKNFHFVTPGIRPIDSSNDDQKRITTPEDALASGSTMLVIGRPITHSSNPYEALKAIRRTL</sequence>
<feature type="binding site" evidence="9 11">
    <location>
        <position position="34"/>
    </location>
    <ligand>
        <name>substrate</name>
    </ligand>
</feature>
<keyword evidence="5 9" id="KW-0665">Pyrimidine biosynthesis</keyword>
<dbReference type="GO" id="GO:0006207">
    <property type="term" value="P:'de novo' pyrimidine nucleobase biosynthetic process"/>
    <property type="evidence" value="ECO:0007669"/>
    <property type="project" value="InterPro"/>
</dbReference>
<evidence type="ECO:0000256" key="6">
    <source>
        <dbReference type="ARBA" id="ARBA00023239"/>
    </source>
</evidence>
<dbReference type="NCBIfam" id="NF001273">
    <property type="entry name" value="PRK00230.1"/>
    <property type="match status" value="1"/>
</dbReference>
<dbReference type="Proteomes" id="UP000054262">
    <property type="component" value="Unassembled WGS sequence"/>
</dbReference>
<evidence type="ECO:0000256" key="10">
    <source>
        <dbReference type="PIRSR" id="PIRSR614732-1"/>
    </source>
</evidence>
<dbReference type="SUPFAM" id="SSF51366">
    <property type="entry name" value="Ribulose-phoshate binding barrel"/>
    <property type="match status" value="1"/>
</dbReference>
<keyword evidence="6 9" id="KW-0456">Lyase</keyword>
<dbReference type="EC" id="4.1.1.23" evidence="9"/>
<dbReference type="UniPathway" id="UPA00070">
    <property type="reaction ID" value="UER00120"/>
</dbReference>